<dbReference type="InterPro" id="IPR050723">
    <property type="entry name" value="CFA/CMAS"/>
</dbReference>
<proteinExistence type="predicted"/>
<dbReference type="InterPro" id="IPR029063">
    <property type="entry name" value="SAM-dependent_MTases_sf"/>
</dbReference>
<dbReference type="CDD" id="cd02440">
    <property type="entry name" value="AdoMet_MTases"/>
    <property type="match status" value="1"/>
</dbReference>
<feature type="domain" description="Methyltransferase" evidence="1">
    <location>
        <begin position="54"/>
        <end position="146"/>
    </location>
</feature>
<dbReference type="EMBL" id="JH600067">
    <property type="protein sequence ID" value="EIG55778.1"/>
    <property type="molecule type" value="Genomic_DNA"/>
</dbReference>
<protein>
    <submittedName>
        <fullName evidence="2">Cyclopropane-fatty-acyl-phospholipid synthase</fullName>
    </submittedName>
</protein>
<accession>I2Q7M2</accession>
<dbReference type="Gene3D" id="3.40.50.150">
    <property type="entry name" value="Vaccinia Virus protein VP39"/>
    <property type="match status" value="1"/>
</dbReference>
<dbReference type="eggNOG" id="COG2227">
    <property type="taxonomic scope" value="Bacteria"/>
</dbReference>
<dbReference type="PANTHER" id="PTHR43667">
    <property type="entry name" value="CYCLOPROPANE-FATTY-ACYL-PHOSPHOLIPID SYNTHASE"/>
    <property type="match status" value="1"/>
</dbReference>
<sequence length="212" mass="24110">MKSNLEHWKALQADGYFDKHLCYRDAHGNLSGFSEDDHIIARFLPLEGNARVAVIGCGFGRDAAAIAPKVGHVWGIDVSPALLDRAVTFVAARGLNNFTPVLAERWKEDLPGDLNLVYSVVVFQHLTRDLVRDYVCHMPTKLAPDGHMLCQFADTVYGTDDVDLTRPYEPSVRWNRRDIEELATEANLRLKRLERQEIPDHGDWWWALFAAR</sequence>
<dbReference type="PANTHER" id="PTHR43667:SF2">
    <property type="entry name" value="FATTY ACID C-METHYL TRANSFERASE"/>
    <property type="match status" value="1"/>
</dbReference>
<evidence type="ECO:0000313" key="2">
    <source>
        <dbReference type="EMBL" id="EIG55778.1"/>
    </source>
</evidence>
<dbReference type="Pfam" id="PF13649">
    <property type="entry name" value="Methyltransf_25"/>
    <property type="match status" value="1"/>
</dbReference>
<organism evidence="2">
    <name type="scientific">Desulfovibrio sp. U5L</name>
    <dbReference type="NCBI Taxonomy" id="596152"/>
    <lineage>
        <taxon>Bacteria</taxon>
        <taxon>Pseudomonadati</taxon>
        <taxon>Thermodesulfobacteriota</taxon>
        <taxon>Desulfovibrionia</taxon>
        <taxon>Desulfovibrionales</taxon>
        <taxon>Desulfovibrionaceae</taxon>
        <taxon>Desulfovibrio</taxon>
    </lineage>
</organism>
<dbReference type="HOGENOM" id="CLU_1309327_0_0_7"/>
<dbReference type="STRING" id="596152.DesU5LDRAFT_0054"/>
<dbReference type="AlphaFoldDB" id="I2Q7M2"/>
<dbReference type="InterPro" id="IPR041698">
    <property type="entry name" value="Methyltransf_25"/>
</dbReference>
<gene>
    <name evidence="2" type="ORF">DesU5LDRAFT_0054</name>
</gene>
<dbReference type="SUPFAM" id="SSF53335">
    <property type="entry name" value="S-adenosyl-L-methionine-dependent methyltransferases"/>
    <property type="match status" value="1"/>
</dbReference>
<reference evidence="2" key="1">
    <citation type="submission" date="2011-11" db="EMBL/GenBank/DDBJ databases">
        <title>Improved High-Quality Draft sequence of Desulfovibrio sp. U5L.</title>
        <authorList>
            <consortium name="US DOE Joint Genome Institute"/>
            <person name="Lucas S."/>
            <person name="Han J."/>
            <person name="Lapidus A."/>
            <person name="Cheng J.-F."/>
            <person name="Goodwin L."/>
            <person name="Pitluck S."/>
            <person name="Peters L."/>
            <person name="Ovchinnikova G."/>
            <person name="Held B."/>
            <person name="Detter J.C."/>
            <person name="Han C."/>
            <person name="Tapia R."/>
            <person name="Land M."/>
            <person name="Hauser L."/>
            <person name="Kyrpides N."/>
            <person name="Ivanova N."/>
            <person name="Pagani I."/>
            <person name="Gabster J."/>
            <person name="Walker C."/>
            <person name="Stolyar S."/>
            <person name="Stahl D."/>
            <person name="Arkin A."/>
            <person name="Dehal P."/>
            <person name="Hazen T."/>
            <person name="Woyke T."/>
        </authorList>
    </citation>
    <scope>NUCLEOTIDE SEQUENCE [LARGE SCALE GENOMIC DNA]</scope>
    <source>
        <strain evidence="2">U5L</strain>
    </source>
</reference>
<dbReference type="OrthoDB" id="156267at2"/>
<evidence type="ECO:0000259" key="1">
    <source>
        <dbReference type="Pfam" id="PF13649"/>
    </source>
</evidence>
<name>I2Q7M2_9BACT</name>